<sequence length="152" mass="16741">MSGVGTRLSARALRTRWFVRAPIGLYRAGLGFVFGSRLLMLEHAGRSTGARRFVVLEVVDHPAPGQYVVISGFGIGAQWYQNIQADPRVKVSIGLRRSMPATATPMTDAESATVLAHYIEHHPKEWEKLHATIEYAVGRSVDTLPMVSLRTA</sequence>
<evidence type="ECO:0000313" key="2">
    <source>
        <dbReference type="Proteomes" id="UP000730482"/>
    </source>
</evidence>
<gene>
    <name evidence="1" type="ORF">KGQ19_16285</name>
</gene>
<reference evidence="1 2" key="1">
    <citation type="submission" date="2020-02" db="EMBL/GenBank/DDBJ databases">
        <title>Acidophilic actinobacteria isolated from forest soil.</title>
        <authorList>
            <person name="Golinska P."/>
        </authorList>
    </citation>
    <scope>NUCLEOTIDE SEQUENCE [LARGE SCALE GENOMIC DNA]</scope>
    <source>
        <strain evidence="1 2">NL8</strain>
    </source>
</reference>
<comment type="caution">
    <text evidence="1">The sequence shown here is derived from an EMBL/GenBank/DDBJ whole genome shotgun (WGS) entry which is preliminary data.</text>
</comment>
<protein>
    <submittedName>
        <fullName evidence="1">Nitroreductase family deazaflavin-dependent oxidoreductase</fullName>
    </submittedName>
</protein>
<dbReference type="SUPFAM" id="SSF50475">
    <property type="entry name" value="FMN-binding split barrel"/>
    <property type="match status" value="1"/>
</dbReference>
<dbReference type="RefSeq" id="WP_212010012.1">
    <property type="nucleotide sequence ID" value="NZ_JAAFYZ010000048.1"/>
</dbReference>
<dbReference type="InterPro" id="IPR004378">
    <property type="entry name" value="F420H2_quin_Rdtase"/>
</dbReference>
<evidence type="ECO:0000313" key="1">
    <source>
        <dbReference type="EMBL" id="MBS2548426.1"/>
    </source>
</evidence>
<keyword evidence="2" id="KW-1185">Reference proteome</keyword>
<accession>A0ABS5KQU6</accession>
<organism evidence="1 2">
    <name type="scientific">Catenulispora pinistramenti</name>
    <dbReference type="NCBI Taxonomy" id="2705254"/>
    <lineage>
        <taxon>Bacteria</taxon>
        <taxon>Bacillati</taxon>
        <taxon>Actinomycetota</taxon>
        <taxon>Actinomycetes</taxon>
        <taxon>Catenulisporales</taxon>
        <taxon>Catenulisporaceae</taxon>
        <taxon>Catenulispora</taxon>
    </lineage>
</organism>
<dbReference type="Proteomes" id="UP000730482">
    <property type="component" value="Unassembled WGS sequence"/>
</dbReference>
<dbReference type="EMBL" id="JAAFYZ010000048">
    <property type="protein sequence ID" value="MBS2548426.1"/>
    <property type="molecule type" value="Genomic_DNA"/>
</dbReference>
<proteinExistence type="predicted"/>
<dbReference type="Gene3D" id="2.30.110.10">
    <property type="entry name" value="Electron Transport, Fmn-binding Protein, Chain A"/>
    <property type="match status" value="1"/>
</dbReference>
<dbReference type="Pfam" id="PF04075">
    <property type="entry name" value="F420H2_quin_red"/>
    <property type="match status" value="1"/>
</dbReference>
<name>A0ABS5KQU6_9ACTN</name>
<dbReference type="NCBIfam" id="TIGR00026">
    <property type="entry name" value="hi_GC_TIGR00026"/>
    <property type="match status" value="1"/>
</dbReference>
<dbReference type="InterPro" id="IPR012349">
    <property type="entry name" value="Split_barrel_FMN-bd"/>
</dbReference>